<dbReference type="AlphaFoldDB" id="A0A811TIJ8"/>
<gene>
    <name evidence="1" type="ORF">FFODKBPE_00666</name>
</gene>
<reference evidence="1" key="1">
    <citation type="submission" date="2020-10" db="EMBL/GenBank/DDBJ databases">
        <authorList>
            <person name="Hahn C.J."/>
            <person name="Laso-Perez R."/>
            <person name="Vulcano F."/>
            <person name="Vaziourakis K.-M."/>
            <person name="Stokke R."/>
            <person name="Steen I.H."/>
            <person name="Teske A."/>
            <person name="Boetius A."/>
            <person name="Liebeke M."/>
            <person name="Amann R."/>
            <person name="Knittel K."/>
        </authorList>
    </citation>
    <scope>NUCLEOTIDE SEQUENCE</scope>
    <source>
        <strain evidence="1">Gfbio:e3339647-f889-4370-9287-4fb5cb688e4c:AG394J04_GoMArc1</strain>
    </source>
</reference>
<protein>
    <submittedName>
        <fullName evidence="1">Uncharacterized protein</fullName>
    </submittedName>
</protein>
<dbReference type="EMBL" id="CAJHIP010000056">
    <property type="protein sequence ID" value="CAD6494297.1"/>
    <property type="molecule type" value="Genomic_DNA"/>
</dbReference>
<evidence type="ECO:0000313" key="1">
    <source>
        <dbReference type="EMBL" id="CAD6494297.1"/>
    </source>
</evidence>
<proteinExistence type="predicted"/>
<accession>A0A811TIJ8</accession>
<dbReference type="Proteomes" id="UP000603056">
    <property type="component" value="Unassembled WGS sequence"/>
</dbReference>
<evidence type="ECO:0000313" key="2">
    <source>
        <dbReference type="Proteomes" id="UP000603056"/>
    </source>
</evidence>
<comment type="caution">
    <text evidence="1">The sequence shown here is derived from an EMBL/GenBank/DDBJ whole genome shotgun (WGS) entry which is preliminary data.</text>
</comment>
<organism evidence="1 2">
    <name type="scientific">Candidatus Argoarchaeum ethanivorans</name>
    <dbReference type="NCBI Taxonomy" id="2608793"/>
    <lineage>
        <taxon>Archaea</taxon>
        <taxon>Methanobacteriati</taxon>
        <taxon>Methanobacteriota</taxon>
        <taxon>Stenosarchaea group</taxon>
        <taxon>Methanomicrobia</taxon>
        <taxon>Methanosarcinales</taxon>
        <taxon>Methanosarcinales incertae sedis</taxon>
        <taxon>GOM Arc I cluster</taxon>
        <taxon>Candidatus Argoarchaeum</taxon>
    </lineage>
</organism>
<name>A0A811TIJ8_9EURY</name>
<sequence>MQTMGDEENSMDENYTAYEIKNGKIIKEERWSIE</sequence>